<organism evidence="1">
    <name type="scientific">marine sediment metagenome</name>
    <dbReference type="NCBI Taxonomy" id="412755"/>
    <lineage>
        <taxon>unclassified sequences</taxon>
        <taxon>metagenomes</taxon>
        <taxon>ecological metagenomes</taxon>
    </lineage>
</organism>
<proteinExistence type="predicted"/>
<sequence length="95" mass="10523">MPDVPTDTLNARLQAKAKLLSDRLFERRKELGKSLGEPLKSNEIDSKERSAQYKELIASQEMLFNSIAGAAIVGRDGKLRLSTKMVDAFVELSDA</sequence>
<accession>A0A0F9Q2U7</accession>
<protein>
    <submittedName>
        <fullName evidence="1">Uncharacterized protein</fullName>
    </submittedName>
</protein>
<gene>
    <name evidence="1" type="ORF">LCGC14_1144900</name>
</gene>
<dbReference type="AlphaFoldDB" id="A0A0F9Q2U7"/>
<reference evidence="1" key="1">
    <citation type="journal article" date="2015" name="Nature">
        <title>Complex archaea that bridge the gap between prokaryotes and eukaryotes.</title>
        <authorList>
            <person name="Spang A."/>
            <person name="Saw J.H."/>
            <person name="Jorgensen S.L."/>
            <person name="Zaremba-Niedzwiedzka K."/>
            <person name="Martijn J."/>
            <person name="Lind A.E."/>
            <person name="van Eijk R."/>
            <person name="Schleper C."/>
            <person name="Guy L."/>
            <person name="Ettema T.J."/>
        </authorList>
    </citation>
    <scope>NUCLEOTIDE SEQUENCE</scope>
</reference>
<evidence type="ECO:0000313" key="1">
    <source>
        <dbReference type="EMBL" id="KKM99742.1"/>
    </source>
</evidence>
<dbReference type="EMBL" id="LAZR01005462">
    <property type="protein sequence ID" value="KKM99742.1"/>
    <property type="molecule type" value="Genomic_DNA"/>
</dbReference>
<name>A0A0F9Q2U7_9ZZZZ</name>
<comment type="caution">
    <text evidence="1">The sequence shown here is derived from an EMBL/GenBank/DDBJ whole genome shotgun (WGS) entry which is preliminary data.</text>
</comment>